<dbReference type="OMA" id="ILYGRWG"/>
<reference evidence="4" key="1">
    <citation type="journal article" date="2014" name="Science">
        <title>The coffee genome provides insight into the convergent evolution of caffeine biosynthesis.</title>
        <authorList>
            <person name="Denoeud F."/>
            <person name="Carretero-Paulet L."/>
            <person name="Dereeper A."/>
            <person name="Droc G."/>
            <person name="Guyot R."/>
            <person name="Pietrella M."/>
            <person name="Zheng C."/>
            <person name="Alberti A."/>
            <person name="Anthony F."/>
            <person name="Aprea G."/>
            <person name="Aury J.M."/>
            <person name="Bento P."/>
            <person name="Bernard M."/>
            <person name="Bocs S."/>
            <person name="Campa C."/>
            <person name="Cenci A."/>
            <person name="Combes M.C."/>
            <person name="Crouzillat D."/>
            <person name="Da Silva C."/>
            <person name="Daddiego L."/>
            <person name="De Bellis F."/>
            <person name="Dussert S."/>
            <person name="Garsmeur O."/>
            <person name="Gayraud T."/>
            <person name="Guignon V."/>
            <person name="Jahn K."/>
            <person name="Jamilloux V."/>
            <person name="Joet T."/>
            <person name="Labadie K."/>
            <person name="Lan T."/>
            <person name="Leclercq J."/>
            <person name="Lepelley M."/>
            <person name="Leroy T."/>
            <person name="Li L.T."/>
            <person name="Librado P."/>
            <person name="Lopez L."/>
            <person name="Munoz A."/>
            <person name="Noel B."/>
            <person name="Pallavicini A."/>
            <person name="Perrotta G."/>
            <person name="Poncet V."/>
            <person name="Pot D."/>
            <person name="Priyono X."/>
            <person name="Rigoreau M."/>
            <person name="Rouard M."/>
            <person name="Rozas J."/>
            <person name="Tranchant-Dubreuil C."/>
            <person name="VanBuren R."/>
            <person name="Zhang Q."/>
            <person name="Andrade A.C."/>
            <person name="Argout X."/>
            <person name="Bertrand B."/>
            <person name="de Kochko A."/>
            <person name="Graziosi G."/>
            <person name="Henry R.J."/>
            <person name="Jayarama X."/>
            <person name="Ming R."/>
            <person name="Nagai C."/>
            <person name="Rounsley S."/>
            <person name="Sankoff D."/>
            <person name="Giuliano G."/>
            <person name="Albert V.A."/>
            <person name="Wincker P."/>
            <person name="Lashermes P."/>
        </authorList>
    </citation>
    <scope>NUCLEOTIDE SEQUENCE [LARGE SCALE GENOMIC DNA]</scope>
    <source>
        <strain evidence="4">cv. DH200-94</strain>
    </source>
</reference>
<dbReference type="InterPro" id="IPR018333">
    <property type="entry name" value="Squalene_cyclase"/>
</dbReference>
<dbReference type="AlphaFoldDB" id="A0A068VN96"/>
<evidence type="ECO:0000313" key="4">
    <source>
        <dbReference type="Proteomes" id="UP000295252"/>
    </source>
</evidence>
<keyword evidence="4" id="KW-1185">Reference proteome</keyword>
<dbReference type="STRING" id="49390.A0A068VN96"/>
<sequence>PELVGEKLETAHAYDAVNAILYGRWGICYTYGTWFAVEALVACGRDYDNSSALRKACKFLLSKQLPDGGWGESYLSCSNEVYTNLEGNRSNLVQTSWALLGLVAAGQVSESPTGEKVLLR</sequence>
<dbReference type="InterPro" id="IPR032696">
    <property type="entry name" value="SQ_cyclase_C"/>
</dbReference>
<dbReference type="InParanoid" id="A0A068VN96"/>
<gene>
    <name evidence="3" type="ORF">GSCOC_T00003676001</name>
</gene>
<dbReference type="Gramene" id="CDP22089">
    <property type="protein sequence ID" value="CDP22089"/>
    <property type="gene ID" value="GSCOC_T00003676001"/>
</dbReference>
<dbReference type="GO" id="GO:0016104">
    <property type="term" value="P:triterpenoid biosynthetic process"/>
    <property type="evidence" value="ECO:0007669"/>
    <property type="project" value="InterPro"/>
</dbReference>
<dbReference type="Pfam" id="PF13243">
    <property type="entry name" value="SQHop_cyclase_C"/>
    <property type="match status" value="1"/>
</dbReference>
<dbReference type="GO" id="GO:0005811">
    <property type="term" value="C:lipid droplet"/>
    <property type="evidence" value="ECO:0007669"/>
    <property type="project" value="InterPro"/>
</dbReference>
<dbReference type="PhylomeDB" id="A0A068VN96"/>
<keyword evidence="1" id="KW-0677">Repeat</keyword>
<dbReference type="SUPFAM" id="SSF48239">
    <property type="entry name" value="Terpenoid cyclases/Protein prenyltransferases"/>
    <property type="match status" value="1"/>
</dbReference>
<accession>A0A068VN96</accession>
<proteinExistence type="predicted"/>
<protein>
    <submittedName>
        <fullName evidence="3">DH200=94 genomic scaffold, scaffold_9997</fullName>
    </submittedName>
</protein>
<dbReference type="GO" id="GO:0016866">
    <property type="term" value="F:intramolecular transferase activity"/>
    <property type="evidence" value="ECO:0007669"/>
    <property type="project" value="InterPro"/>
</dbReference>
<name>A0A068VN96_COFCA</name>
<evidence type="ECO:0000313" key="3">
    <source>
        <dbReference type="EMBL" id="CDP22089.1"/>
    </source>
</evidence>
<dbReference type="EMBL" id="HG749081">
    <property type="protein sequence ID" value="CDP22089.1"/>
    <property type="molecule type" value="Genomic_DNA"/>
</dbReference>
<dbReference type="InterPro" id="IPR008930">
    <property type="entry name" value="Terpenoid_cyclase/PrenylTrfase"/>
</dbReference>
<dbReference type="Gene3D" id="1.50.10.20">
    <property type="match status" value="1"/>
</dbReference>
<evidence type="ECO:0000259" key="2">
    <source>
        <dbReference type="Pfam" id="PF13243"/>
    </source>
</evidence>
<dbReference type="PANTHER" id="PTHR11764:SF19">
    <property type="entry name" value="TERPENE CYCLASE_MUTASE FAMILY MEMBER"/>
    <property type="match status" value="1"/>
</dbReference>
<dbReference type="Proteomes" id="UP000295252">
    <property type="component" value="Unassembled WGS sequence"/>
</dbReference>
<dbReference type="OrthoDB" id="1717038at2759"/>
<feature type="domain" description="Squalene cyclase C-terminal" evidence="2">
    <location>
        <begin position="20"/>
        <end position="111"/>
    </location>
</feature>
<organism evidence="3 4">
    <name type="scientific">Coffea canephora</name>
    <name type="common">Robusta coffee</name>
    <dbReference type="NCBI Taxonomy" id="49390"/>
    <lineage>
        <taxon>Eukaryota</taxon>
        <taxon>Viridiplantae</taxon>
        <taxon>Streptophyta</taxon>
        <taxon>Embryophyta</taxon>
        <taxon>Tracheophyta</taxon>
        <taxon>Spermatophyta</taxon>
        <taxon>Magnoliopsida</taxon>
        <taxon>eudicotyledons</taxon>
        <taxon>Gunneridae</taxon>
        <taxon>Pentapetalae</taxon>
        <taxon>asterids</taxon>
        <taxon>lamiids</taxon>
        <taxon>Gentianales</taxon>
        <taxon>Rubiaceae</taxon>
        <taxon>Ixoroideae</taxon>
        <taxon>Gardenieae complex</taxon>
        <taxon>Bertiereae - Coffeeae clade</taxon>
        <taxon>Coffeeae</taxon>
        <taxon>Coffea</taxon>
    </lineage>
</organism>
<feature type="non-terminal residue" evidence="3">
    <location>
        <position position="1"/>
    </location>
</feature>
<dbReference type="PANTHER" id="PTHR11764">
    <property type="entry name" value="TERPENE CYCLASE/MUTASE FAMILY MEMBER"/>
    <property type="match status" value="1"/>
</dbReference>
<evidence type="ECO:0000256" key="1">
    <source>
        <dbReference type="ARBA" id="ARBA00022737"/>
    </source>
</evidence>